<keyword evidence="5" id="KW-1185">Reference proteome</keyword>
<protein>
    <recommendedName>
        <fullName evidence="3">Core shell protein Gag P30 domain-containing protein</fullName>
    </recommendedName>
</protein>
<dbReference type="GO" id="GO:0019068">
    <property type="term" value="P:virion assembly"/>
    <property type="evidence" value="ECO:0007669"/>
    <property type="project" value="InterPro"/>
</dbReference>
<gene>
    <name evidence="4" type="ORF">llap_17888</name>
</gene>
<dbReference type="InterPro" id="IPR003036">
    <property type="entry name" value="Gag_P30"/>
</dbReference>
<evidence type="ECO:0000313" key="4">
    <source>
        <dbReference type="EMBL" id="PKU31809.1"/>
    </source>
</evidence>
<evidence type="ECO:0000256" key="2">
    <source>
        <dbReference type="SAM" id="SignalP"/>
    </source>
</evidence>
<feature type="chain" id="PRO_5014155688" description="Core shell protein Gag P30 domain-containing protein" evidence="2">
    <location>
        <begin position="19"/>
        <end position="195"/>
    </location>
</feature>
<dbReference type="EMBL" id="KZ512240">
    <property type="protein sequence ID" value="PKU31809.1"/>
    <property type="molecule type" value="Genomic_DNA"/>
</dbReference>
<dbReference type="SUPFAM" id="SSF47943">
    <property type="entry name" value="Retrovirus capsid protein, N-terminal core domain"/>
    <property type="match status" value="1"/>
</dbReference>
<evidence type="ECO:0000259" key="3">
    <source>
        <dbReference type="Pfam" id="PF02093"/>
    </source>
</evidence>
<name>A0A2I0TDF7_LIMLA</name>
<dbReference type="PANTHER" id="PTHR33166">
    <property type="entry name" value="GAG_P30 DOMAIN-CONTAINING PROTEIN"/>
    <property type="match status" value="1"/>
</dbReference>
<dbReference type="Gene3D" id="1.10.375.10">
    <property type="entry name" value="Human Immunodeficiency Virus Type 1 Capsid Protein"/>
    <property type="match status" value="1"/>
</dbReference>
<feature type="signal peptide" evidence="2">
    <location>
        <begin position="1"/>
        <end position="18"/>
    </location>
</feature>
<proteinExistence type="predicted"/>
<evidence type="ECO:0000313" key="5">
    <source>
        <dbReference type="Proteomes" id="UP000233556"/>
    </source>
</evidence>
<evidence type="ECO:0000256" key="1">
    <source>
        <dbReference type="SAM" id="MobiDB-lite"/>
    </source>
</evidence>
<feature type="domain" description="Core shell protein Gag P30" evidence="3">
    <location>
        <begin position="103"/>
        <end position="188"/>
    </location>
</feature>
<keyword evidence="2" id="KW-0732">Signal</keyword>
<dbReference type="OrthoDB" id="9422159at2759"/>
<reference evidence="5" key="1">
    <citation type="submission" date="2017-11" db="EMBL/GenBank/DDBJ databases">
        <authorList>
            <person name="Lima N.C."/>
            <person name="Parody-Merino A.M."/>
            <person name="Battley P.F."/>
            <person name="Fidler A.E."/>
            <person name="Prosdocimi F."/>
        </authorList>
    </citation>
    <scope>NUCLEOTIDE SEQUENCE [LARGE SCALE GENOMIC DNA]</scope>
</reference>
<dbReference type="Pfam" id="PF02093">
    <property type="entry name" value="Gag_p30"/>
    <property type="match status" value="1"/>
</dbReference>
<dbReference type="Proteomes" id="UP000233556">
    <property type="component" value="Unassembled WGS sequence"/>
</dbReference>
<reference evidence="5" key="2">
    <citation type="submission" date="2017-12" db="EMBL/GenBank/DDBJ databases">
        <title>Genome sequence of the Bar-tailed Godwit (Limosa lapponica baueri).</title>
        <authorList>
            <person name="Lima N.C.B."/>
            <person name="Parody-Merino A.M."/>
            <person name="Battley P.F."/>
            <person name="Fidler A.E."/>
            <person name="Prosdocimi F."/>
        </authorList>
    </citation>
    <scope>NUCLEOTIDE SEQUENCE [LARGE SCALE GENOMIC DNA]</scope>
</reference>
<dbReference type="InterPro" id="IPR050462">
    <property type="entry name" value="Retroviral_Gag-Pol_poly"/>
</dbReference>
<dbReference type="AlphaFoldDB" id="A0A2I0TDF7"/>
<feature type="region of interest" description="Disordered" evidence="1">
    <location>
        <begin position="22"/>
        <end position="60"/>
    </location>
</feature>
<organism evidence="4 5">
    <name type="scientific">Limosa lapponica baueri</name>
    <dbReference type="NCBI Taxonomy" id="1758121"/>
    <lineage>
        <taxon>Eukaryota</taxon>
        <taxon>Metazoa</taxon>
        <taxon>Chordata</taxon>
        <taxon>Craniata</taxon>
        <taxon>Vertebrata</taxon>
        <taxon>Euteleostomi</taxon>
        <taxon>Archelosauria</taxon>
        <taxon>Archosauria</taxon>
        <taxon>Dinosauria</taxon>
        <taxon>Saurischia</taxon>
        <taxon>Theropoda</taxon>
        <taxon>Coelurosauria</taxon>
        <taxon>Aves</taxon>
        <taxon>Neognathae</taxon>
        <taxon>Neoaves</taxon>
        <taxon>Charadriiformes</taxon>
        <taxon>Scolopacidae</taxon>
        <taxon>Limosa</taxon>
    </lineage>
</organism>
<accession>A0A2I0TDF7</accession>
<dbReference type="InterPro" id="IPR008919">
    <property type="entry name" value="Retrov_capsid_N"/>
</dbReference>
<sequence>MNLLPLALFIYAFAFSLTKDKKDKEPEERLEDYLSPSREENPASPPQGRNESLSEEEQDRAVEDFTPITARTHSKARPIIQAPLRQAMGPIGPTGIKVPFSMSDLDSWKEIVKEYRDDPTEVVKRYELIIKNQDPDWIDIDIMLDALTETEKQLILKTARTYVQAQITAGNLPGNIDNYVPLTEPGWDPDNQNRF</sequence>